<dbReference type="GO" id="GO:0032153">
    <property type="term" value="C:cell division site"/>
    <property type="evidence" value="ECO:0007669"/>
    <property type="project" value="TreeGrafter"/>
</dbReference>
<dbReference type="Gene3D" id="1.25.40.10">
    <property type="entry name" value="Tetratricopeptide repeat domain"/>
    <property type="match status" value="1"/>
</dbReference>
<protein>
    <submittedName>
        <fullName evidence="2">Uncharacterized protein</fullName>
    </submittedName>
</protein>
<evidence type="ECO:0000313" key="3">
    <source>
        <dbReference type="Proteomes" id="UP000750711"/>
    </source>
</evidence>
<reference evidence="2" key="1">
    <citation type="submission" date="2021-03" db="EMBL/GenBank/DDBJ databases">
        <title>Comparative genomics and phylogenomic investigation of the class Geoglossomycetes provide insights into ecological specialization and systematics.</title>
        <authorList>
            <person name="Melie T."/>
            <person name="Pirro S."/>
            <person name="Miller A.N."/>
            <person name="Quandt A."/>
        </authorList>
    </citation>
    <scope>NUCLEOTIDE SEQUENCE</scope>
    <source>
        <strain evidence="2">CAQ_001_2017</strain>
    </source>
</reference>
<gene>
    <name evidence="2" type="ORF">GP486_000386</name>
</gene>
<dbReference type="Proteomes" id="UP000750711">
    <property type="component" value="Unassembled WGS sequence"/>
</dbReference>
<accession>A0A9P8LIN8</accession>
<dbReference type="Pfam" id="PF08238">
    <property type="entry name" value="Sel1"/>
    <property type="match status" value="3"/>
</dbReference>
<dbReference type="GO" id="GO:0010972">
    <property type="term" value="P:negative regulation of G2/M transition of mitotic cell cycle"/>
    <property type="evidence" value="ECO:0007669"/>
    <property type="project" value="TreeGrafter"/>
</dbReference>
<feature type="compositionally biased region" description="Basic and acidic residues" evidence="1">
    <location>
        <begin position="84"/>
        <end position="95"/>
    </location>
</feature>
<feature type="region of interest" description="Disordered" evidence="1">
    <location>
        <begin position="44"/>
        <end position="132"/>
    </location>
</feature>
<dbReference type="SMART" id="SM00671">
    <property type="entry name" value="SEL1"/>
    <property type="match status" value="2"/>
</dbReference>
<feature type="compositionally biased region" description="Polar residues" evidence="1">
    <location>
        <begin position="44"/>
        <end position="53"/>
    </location>
</feature>
<dbReference type="SUPFAM" id="SSF81901">
    <property type="entry name" value="HCP-like"/>
    <property type="match status" value="1"/>
</dbReference>
<organism evidence="2 3">
    <name type="scientific">Trichoglossum hirsutum</name>
    <dbReference type="NCBI Taxonomy" id="265104"/>
    <lineage>
        <taxon>Eukaryota</taxon>
        <taxon>Fungi</taxon>
        <taxon>Dikarya</taxon>
        <taxon>Ascomycota</taxon>
        <taxon>Pezizomycotina</taxon>
        <taxon>Geoglossomycetes</taxon>
        <taxon>Geoglossales</taxon>
        <taxon>Geoglossaceae</taxon>
        <taxon>Trichoglossum</taxon>
    </lineage>
</organism>
<comment type="caution">
    <text evidence="2">The sequence shown here is derived from an EMBL/GenBank/DDBJ whole genome shotgun (WGS) entry which is preliminary data.</text>
</comment>
<feature type="compositionally biased region" description="Low complexity" evidence="1">
    <location>
        <begin position="101"/>
        <end position="110"/>
    </location>
</feature>
<evidence type="ECO:0000256" key="1">
    <source>
        <dbReference type="SAM" id="MobiDB-lite"/>
    </source>
</evidence>
<dbReference type="PANTHER" id="PTHR43628">
    <property type="entry name" value="ACTIVATOR OF C KINASE PROTEIN 1-RELATED"/>
    <property type="match status" value="1"/>
</dbReference>
<proteinExistence type="predicted"/>
<evidence type="ECO:0000313" key="2">
    <source>
        <dbReference type="EMBL" id="KAH0566211.1"/>
    </source>
</evidence>
<keyword evidence="3" id="KW-1185">Reference proteome</keyword>
<dbReference type="InterPro" id="IPR011990">
    <property type="entry name" value="TPR-like_helical_dom_sf"/>
</dbReference>
<dbReference type="PANTHER" id="PTHR43628:SF1">
    <property type="entry name" value="CHITIN SYNTHASE REGULATORY FACTOR 2-RELATED"/>
    <property type="match status" value="1"/>
</dbReference>
<dbReference type="EMBL" id="JAGHQM010000024">
    <property type="protein sequence ID" value="KAH0566211.1"/>
    <property type="molecule type" value="Genomic_DNA"/>
</dbReference>
<feature type="region of interest" description="Disordered" evidence="1">
    <location>
        <begin position="1"/>
        <end position="30"/>
    </location>
</feature>
<feature type="compositionally biased region" description="Basic and acidic residues" evidence="1">
    <location>
        <begin position="118"/>
        <end position="132"/>
    </location>
</feature>
<feature type="compositionally biased region" description="Basic and acidic residues" evidence="1">
    <location>
        <begin position="1"/>
        <end position="20"/>
    </location>
</feature>
<feature type="compositionally biased region" description="Basic residues" evidence="1">
    <location>
        <begin position="63"/>
        <end position="77"/>
    </location>
</feature>
<name>A0A9P8LIN8_9PEZI</name>
<dbReference type="InterPro" id="IPR052945">
    <property type="entry name" value="Mitotic_Regulator"/>
</dbReference>
<dbReference type="AlphaFoldDB" id="A0A9P8LIN8"/>
<sequence length="334" mass="36839">MTLKDLLKKKDRSKDNDAQHSDQAYPPVPEFTFIRTDTTTAEYITPPTFTSDIINPVVTDQQHRKRSHSLLGSRRHSTASASSEKSEKRLSERLHLRSHSRNASSSSVNLPQDLPSITDEKREKEDQEAEWEHRATLLARGNRYEASQPASLEDTMMLEPDARRKSRSMSVSSSSGDENIQEAIRLHEAGELERSTTMFGRLADPKGSNIALAQVLYGLALRHGWGCAPNPEKAIIYLSAAAQNSADVEAQALKAGMKKGGAAKGELVLAIFELANCYRYGWGVLVDPVAAHQFYLTAANLGDTDAMNEVAWCYLEGFGCKKDKVSEATNSVAK</sequence>
<dbReference type="InterPro" id="IPR006597">
    <property type="entry name" value="Sel1-like"/>
</dbReference>